<keyword evidence="1" id="KW-0812">Transmembrane</keyword>
<feature type="transmembrane region" description="Helical" evidence="1">
    <location>
        <begin position="59"/>
        <end position="79"/>
    </location>
</feature>
<dbReference type="AlphaFoldDB" id="A0A6N7XLD8"/>
<keyword evidence="1" id="KW-0472">Membrane</keyword>
<proteinExistence type="predicted"/>
<evidence type="ECO:0000256" key="1">
    <source>
        <dbReference type="SAM" id="Phobius"/>
    </source>
</evidence>
<gene>
    <name evidence="2" type="ORF">FYJ65_05275</name>
</gene>
<keyword evidence="3" id="KW-1185">Reference proteome</keyword>
<evidence type="ECO:0000313" key="3">
    <source>
        <dbReference type="Proteomes" id="UP000469424"/>
    </source>
</evidence>
<dbReference type="Proteomes" id="UP000469424">
    <property type="component" value="Unassembled WGS sequence"/>
</dbReference>
<organism evidence="2 3">
    <name type="scientific">Mogibacterium kristiansenii</name>
    <dbReference type="NCBI Taxonomy" id="2606708"/>
    <lineage>
        <taxon>Bacteria</taxon>
        <taxon>Bacillati</taxon>
        <taxon>Bacillota</taxon>
        <taxon>Clostridia</taxon>
        <taxon>Peptostreptococcales</taxon>
        <taxon>Anaerovoracaceae</taxon>
        <taxon>Mogibacterium</taxon>
    </lineage>
</organism>
<reference evidence="2 3" key="1">
    <citation type="submission" date="2019-08" db="EMBL/GenBank/DDBJ databases">
        <title>In-depth cultivation of the pig gut microbiome towards novel bacterial diversity and tailored functional studies.</title>
        <authorList>
            <person name="Wylensek D."/>
            <person name="Hitch T.C.A."/>
            <person name="Clavel T."/>
        </authorList>
    </citation>
    <scope>NUCLEOTIDE SEQUENCE [LARGE SCALE GENOMIC DNA]</scope>
    <source>
        <strain evidence="2 3">WCA-MUC-591-APC-4B</strain>
    </source>
</reference>
<sequence>MKKNKIITSVVVMTLCSFAIAYATNKSGIIVFILSWIVGMLASLLIQYIWSSKLVPAKFLVSIRLLISLIAGIIVYLFAFV</sequence>
<protein>
    <submittedName>
        <fullName evidence="2">Uncharacterized protein</fullName>
    </submittedName>
</protein>
<feature type="transmembrane region" description="Helical" evidence="1">
    <location>
        <begin position="29"/>
        <end position="50"/>
    </location>
</feature>
<name>A0A6N7XLD8_9FIRM</name>
<keyword evidence="1" id="KW-1133">Transmembrane helix</keyword>
<feature type="transmembrane region" description="Helical" evidence="1">
    <location>
        <begin position="7"/>
        <end position="23"/>
    </location>
</feature>
<accession>A0A6N7XLD8</accession>
<dbReference type="EMBL" id="VUNA01000008">
    <property type="protein sequence ID" value="MST70756.1"/>
    <property type="molecule type" value="Genomic_DNA"/>
</dbReference>
<evidence type="ECO:0000313" key="2">
    <source>
        <dbReference type="EMBL" id="MST70756.1"/>
    </source>
</evidence>
<comment type="caution">
    <text evidence="2">The sequence shown here is derived from an EMBL/GenBank/DDBJ whole genome shotgun (WGS) entry which is preliminary data.</text>
</comment>